<name>A0A7Z9C0H0_9CYAN</name>
<gene>
    <name evidence="1" type="ORF">PL8927_760134</name>
</gene>
<dbReference type="PANTHER" id="PTHR23416">
    <property type="entry name" value="SIALIC ACID SYNTHASE-RELATED"/>
    <property type="match status" value="1"/>
</dbReference>
<keyword evidence="2" id="KW-1185">Reference proteome</keyword>
<dbReference type="GO" id="GO:0016740">
    <property type="term" value="F:transferase activity"/>
    <property type="evidence" value="ECO:0007669"/>
    <property type="project" value="UniProtKB-KW"/>
</dbReference>
<dbReference type="GO" id="GO:0031470">
    <property type="term" value="C:carboxysome"/>
    <property type="evidence" value="ECO:0007669"/>
    <property type="project" value="UniProtKB-ARBA"/>
</dbReference>
<proteinExistence type="predicted"/>
<dbReference type="OrthoDB" id="9815592at2"/>
<dbReference type="InterPro" id="IPR001451">
    <property type="entry name" value="Hexapep"/>
</dbReference>
<dbReference type="PANTHER" id="PTHR23416:SF78">
    <property type="entry name" value="LIPOPOLYSACCHARIDE BIOSYNTHESIS O-ACETYL TRANSFERASE WBBJ-RELATED"/>
    <property type="match status" value="1"/>
</dbReference>
<sequence length="266" mass="28016">MIENRKIITKVSLSEQLNQSESSLLKRYQTKALGTDDLGHFIQYELANFLFGNLSGALGYVARKSAYKGLFKSTGGGIILGKGIVLRHPKKVTLGNRVAIDDYVLIDASGAGEEGITLDDDVIISRNCVIQGKIGGISIGKKTDLGCNTILSSSGGISIGNSVLIAGNCYIGGGRYITDRLDIPMMEQGVYTKGAVVIEDDVWLGAGSTVLDGVKIGKGCIVGAGAVVTKDLPEYAIAAGVPAKIIKMRTETNDSLNTPSNHHAQT</sequence>
<evidence type="ECO:0000313" key="2">
    <source>
        <dbReference type="Proteomes" id="UP000184550"/>
    </source>
</evidence>
<dbReference type="Proteomes" id="UP000184550">
    <property type="component" value="Unassembled WGS sequence"/>
</dbReference>
<dbReference type="InterPro" id="IPR011004">
    <property type="entry name" value="Trimer_LpxA-like_sf"/>
</dbReference>
<evidence type="ECO:0000313" key="1">
    <source>
        <dbReference type="EMBL" id="VXD22843.1"/>
    </source>
</evidence>
<dbReference type="EMBL" id="CZCU02000153">
    <property type="protein sequence ID" value="VXD22843.1"/>
    <property type="molecule type" value="Genomic_DNA"/>
</dbReference>
<dbReference type="CDD" id="cd04647">
    <property type="entry name" value="LbH_MAT_like"/>
    <property type="match status" value="1"/>
</dbReference>
<dbReference type="AlphaFoldDB" id="A0A7Z9C0H0"/>
<dbReference type="SUPFAM" id="SSF51161">
    <property type="entry name" value="Trimeric LpxA-like enzymes"/>
    <property type="match status" value="2"/>
</dbReference>
<organism evidence="1 2">
    <name type="scientific">Planktothrix serta PCC 8927</name>
    <dbReference type="NCBI Taxonomy" id="671068"/>
    <lineage>
        <taxon>Bacteria</taxon>
        <taxon>Bacillati</taxon>
        <taxon>Cyanobacteriota</taxon>
        <taxon>Cyanophyceae</taxon>
        <taxon>Oscillatoriophycideae</taxon>
        <taxon>Oscillatoriales</taxon>
        <taxon>Microcoleaceae</taxon>
        <taxon>Planktothrix</taxon>
    </lineage>
</organism>
<protein>
    <submittedName>
        <fullName evidence="1">Acetyltransferase, isoleucine patch superfamily</fullName>
    </submittedName>
</protein>
<dbReference type="InterPro" id="IPR051159">
    <property type="entry name" value="Hexapeptide_acetyltransf"/>
</dbReference>
<reference evidence="1" key="1">
    <citation type="submission" date="2019-10" db="EMBL/GenBank/DDBJ databases">
        <authorList>
            <consortium name="Genoscope - CEA"/>
            <person name="William W."/>
        </authorList>
    </citation>
    <scope>NUCLEOTIDE SEQUENCE [LARGE SCALE GENOMIC DNA]</scope>
    <source>
        <strain evidence="1">BBR_PRJEB10992</strain>
    </source>
</reference>
<dbReference type="RefSeq" id="WP_083625140.1">
    <property type="nucleotide sequence ID" value="NZ_LR734878.1"/>
</dbReference>
<dbReference type="Pfam" id="PF00132">
    <property type="entry name" value="Hexapep"/>
    <property type="match status" value="1"/>
</dbReference>
<dbReference type="Gene3D" id="2.160.10.10">
    <property type="entry name" value="Hexapeptide repeat proteins"/>
    <property type="match status" value="2"/>
</dbReference>
<accession>A0A7Z9C0H0</accession>
<dbReference type="GO" id="GO:0043886">
    <property type="term" value="F:structural constituent of carboxysome shell"/>
    <property type="evidence" value="ECO:0007669"/>
    <property type="project" value="UniProtKB-ARBA"/>
</dbReference>
<comment type="caution">
    <text evidence="1">The sequence shown here is derived from an EMBL/GenBank/DDBJ whole genome shotgun (WGS) entry which is preliminary data.</text>
</comment>